<dbReference type="Pfam" id="PF01032">
    <property type="entry name" value="FecCD"/>
    <property type="match status" value="1"/>
</dbReference>
<name>A0A2N4YWV4_KLEVA</name>
<keyword evidence="3" id="KW-0813">Transport</keyword>
<accession>A0A2N4YWV4</accession>
<dbReference type="Proteomes" id="UP000234412">
    <property type="component" value="Unassembled WGS sequence"/>
</dbReference>
<evidence type="ECO:0000256" key="5">
    <source>
        <dbReference type="ARBA" id="ARBA00022692"/>
    </source>
</evidence>
<sequence>MNARLSPLAIFLLTGLLVAAFALSIVNLNVALPYAQWRQALWQPDIDNIAQMLFHYSLLPRLAISLLVGAGLGLVGVLFQQVLRNPLAEPTTLGVATGAQLGMTVTTLWAIPGVLASQFAALAGACLVGALVFGVSWGKRLSPVTLILAGLVVSLYCGAVNQLMVIFHHDQLQSMFLWSTGTLTQTDWSVVQRLWPQLLGGAMLTLLLLRPLTLMGLDDGVARNLGLALSLARLGVLTLAIVISALLVNAVGIIGFIGLF</sequence>
<keyword evidence="6 8" id="KW-1133">Transmembrane helix</keyword>
<protein>
    <submittedName>
        <fullName evidence="9">Fe(3+)-hydroxamate ABC transporter permease FhuB</fullName>
    </submittedName>
</protein>
<dbReference type="InterPro" id="IPR000522">
    <property type="entry name" value="ABC_transptr_permease_BtuC"/>
</dbReference>
<evidence type="ECO:0000256" key="8">
    <source>
        <dbReference type="SAM" id="Phobius"/>
    </source>
</evidence>
<feature type="non-terminal residue" evidence="9">
    <location>
        <position position="260"/>
    </location>
</feature>
<reference evidence="9 10" key="1">
    <citation type="submission" date="2017-11" db="EMBL/GenBank/DDBJ databases">
        <authorList>
            <person name="Han C.G."/>
        </authorList>
    </citation>
    <scope>NUCLEOTIDE SEQUENCE [LARGE SCALE GENOMIC DNA]</scope>
    <source>
        <strain evidence="9 10">A8</strain>
    </source>
</reference>
<dbReference type="Gene3D" id="1.10.3470.10">
    <property type="entry name" value="ABC transporter involved in vitamin B12 uptake, BtuC"/>
    <property type="match status" value="1"/>
</dbReference>
<dbReference type="GO" id="GO:0005886">
    <property type="term" value="C:plasma membrane"/>
    <property type="evidence" value="ECO:0007669"/>
    <property type="project" value="UniProtKB-SubCell"/>
</dbReference>
<feature type="transmembrane region" description="Helical" evidence="8">
    <location>
        <begin position="234"/>
        <end position="259"/>
    </location>
</feature>
<dbReference type="EMBL" id="PIDP01000957">
    <property type="protein sequence ID" value="PLM92348.1"/>
    <property type="molecule type" value="Genomic_DNA"/>
</dbReference>
<evidence type="ECO:0000256" key="2">
    <source>
        <dbReference type="ARBA" id="ARBA00007935"/>
    </source>
</evidence>
<comment type="subcellular location">
    <subcellularLocation>
        <location evidence="1">Cell membrane</location>
        <topology evidence="1">Multi-pass membrane protein</topology>
    </subcellularLocation>
</comment>
<comment type="caution">
    <text evidence="9">The sequence shown here is derived from an EMBL/GenBank/DDBJ whole genome shotgun (WGS) entry which is preliminary data.</text>
</comment>
<organism evidence="9 10">
    <name type="scientific">Klebsiella variicola</name>
    <dbReference type="NCBI Taxonomy" id="244366"/>
    <lineage>
        <taxon>Bacteria</taxon>
        <taxon>Pseudomonadati</taxon>
        <taxon>Pseudomonadota</taxon>
        <taxon>Gammaproteobacteria</taxon>
        <taxon>Enterobacterales</taxon>
        <taxon>Enterobacteriaceae</taxon>
        <taxon>Klebsiella/Raoultella group</taxon>
        <taxon>Klebsiella</taxon>
        <taxon>Klebsiella pneumoniae complex</taxon>
    </lineage>
</organism>
<dbReference type="SUPFAM" id="SSF81345">
    <property type="entry name" value="ABC transporter involved in vitamin B12 uptake, BtuC"/>
    <property type="match status" value="1"/>
</dbReference>
<proteinExistence type="inferred from homology"/>
<keyword evidence="7 8" id="KW-0472">Membrane</keyword>
<feature type="transmembrane region" description="Helical" evidence="8">
    <location>
        <begin position="117"/>
        <end position="137"/>
    </location>
</feature>
<feature type="transmembrane region" description="Helical" evidence="8">
    <location>
        <begin position="194"/>
        <end position="213"/>
    </location>
</feature>
<evidence type="ECO:0000256" key="4">
    <source>
        <dbReference type="ARBA" id="ARBA00022475"/>
    </source>
</evidence>
<reference evidence="9 10" key="2">
    <citation type="submission" date="2018-01" db="EMBL/GenBank/DDBJ databases">
        <title>Genomic study of Klebsiella pneumoniae.</title>
        <authorList>
            <person name="Yang Y."/>
            <person name="Bicalho R."/>
        </authorList>
    </citation>
    <scope>NUCLEOTIDE SEQUENCE [LARGE SCALE GENOMIC DNA]</scope>
    <source>
        <strain evidence="9 10">A8</strain>
    </source>
</reference>
<feature type="transmembrane region" description="Helical" evidence="8">
    <location>
        <begin position="58"/>
        <end position="79"/>
    </location>
</feature>
<dbReference type="InterPro" id="IPR037294">
    <property type="entry name" value="ABC_BtuC-like"/>
</dbReference>
<feature type="transmembrane region" description="Helical" evidence="8">
    <location>
        <begin position="91"/>
        <end position="111"/>
    </location>
</feature>
<gene>
    <name evidence="9" type="ORF">CWN47_22500</name>
</gene>
<dbReference type="CDD" id="cd06550">
    <property type="entry name" value="TM_ABC_iron-siderophores_like"/>
    <property type="match status" value="1"/>
</dbReference>
<comment type="similarity">
    <text evidence="2">Belongs to the binding-protein-dependent transport system permease family. FecCD subfamily.</text>
</comment>
<dbReference type="AlphaFoldDB" id="A0A2N4YWV4"/>
<dbReference type="PANTHER" id="PTHR30472">
    <property type="entry name" value="FERRIC ENTEROBACTIN TRANSPORT SYSTEM PERMEASE PROTEIN"/>
    <property type="match status" value="1"/>
</dbReference>
<evidence type="ECO:0000313" key="9">
    <source>
        <dbReference type="EMBL" id="PLM92348.1"/>
    </source>
</evidence>
<keyword evidence="4" id="KW-1003">Cell membrane</keyword>
<evidence type="ECO:0000256" key="6">
    <source>
        <dbReference type="ARBA" id="ARBA00022989"/>
    </source>
</evidence>
<feature type="transmembrane region" description="Helical" evidence="8">
    <location>
        <begin position="144"/>
        <end position="167"/>
    </location>
</feature>
<dbReference type="PANTHER" id="PTHR30472:SF25">
    <property type="entry name" value="ABC TRANSPORTER PERMEASE PROTEIN MJ0876-RELATED"/>
    <property type="match status" value="1"/>
</dbReference>
<evidence type="ECO:0000256" key="3">
    <source>
        <dbReference type="ARBA" id="ARBA00022448"/>
    </source>
</evidence>
<evidence type="ECO:0000256" key="7">
    <source>
        <dbReference type="ARBA" id="ARBA00023136"/>
    </source>
</evidence>
<evidence type="ECO:0000313" key="10">
    <source>
        <dbReference type="Proteomes" id="UP000234412"/>
    </source>
</evidence>
<evidence type="ECO:0000256" key="1">
    <source>
        <dbReference type="ARBA" id="ARBA00004651"/>
    </source>
</evidence>
<keyword evidence="5 8" id="KW-0812">Transmembrane</keyword>
<dbReference type="GO" id="GO:0022857">
    <property type="term" value="F:transmembrane transporter activity"/>
    <property type="evidence" value="ECO:0007669"/>
    <property type="project" value="InterPro"/>
</dbReference>